<dbReference type="Pfam" id="PF10756">
    <property type="entry name" value="bPH_6"/>
    <property type="match status" value="1"/>
</dbReference>
<keyword evidence="4" id="KW-1185">Reference proteome</keyword>
<feature type="transmembrane region" description="Helical" evidence="1">
    <location>
        <begin position="16"/>
        <end position="37"/>
    </location>
</feature>
<evidence type="ECO:0000313" key="4">
    <source>
        <dbReference type="Proteomes" id="UP001501822"/>
    </source>
</evidence>
<evidence type="ECO:0000256" key="1">
    <source>
        <dbReference type="SAM" id="Phobius"/>
    </source>
</evidence>
<gene>
    <name evidence="3" type="ORF">GCM10010151_12870</name>
</gene>
<dbReference type="RefSeq" id="WP_252799859.1">
    <property type="nucleotide sequence ID" value="NZ_BAAABM010000007.1"/>
</dbReference>
<evidence type="ECO:0000313" key="3">
    <source>
        <dbReference type="EMBL" id="GAA0324443.1"/>
    </source>
</evidence>
<protein>
    <submittedName>
        <fullName evidence="3">PH domain-containing protein</fullName>
    </submittedName>
</protein>
<dbReference type="Proteomes" id="UP001501822">
    <property type="component" value="Unassembled WGS sequence"/>
</dbReference>
<comment type="caution">
    <text evidence="3">The sequence shown here is derived from an EMBL/GenBank/DDBJ whole genome shotgun (WGS) entry which is preliminary data.</text>
</comment>
<dbReference type="InterPro" id="IPR019692">
    <property type="entry name" value="CFP-6_PH"/>
</dbReference>
<keyword evidence="1" id="KW-0472">Membrane</keyword>
<keyword evidence="1" id="KW-1133">Transmembrane helix</keyword>
<sequence length="142" mass="15121">MTTATWRPRRARIVPYVLAAVVVLGMILLAVVMPAPWAVGDRIGLVAIGLAVAGVLHILARSRITADDEGVTVVNGLRTHEFEWAELLGVTMSEGAPWPTLDLADGSTVPVMGIQASDGERANRALAELAALIHERGEARDH</sequence>
<reference evidence="3 4" key="1">
    <citation type="journal article" date="2019" name="Int. J. Syst. Evol. Microbiol.">
        <title>The Global Catalogue of Microorganisms (GCM) 10K type strain sequencing project: providing services to taxonomists for standard genome sequencing and annotation.</title>
        <authorList>
            <consortium name="The Broad Institute Genomics Platform"/>
            <consortium name="The Broad Institute Genome Sequencing Center for Infectious Disease"/>
            <person name="Wu L."/>
            <person name="Ma J."/>
        </authorList>
    </citation>
    <scope>NUCLEOTIDE SEQUENCE [LARGE SCALE GENOMIC DNA]</scope>
    <source>
        <strain evidence="3 4">JCM 3146</strain>
    </source>
</reference>
<organism evidence="3 4">
    <name type="scientific">Actinoallomurus spadix</name>
    <dbReference type="NCBI Taxonomy" id="79912"/>
    <lineage>
        <taxon>Bacteria</taxon>
        <taxon>Bacillati</taxon>
        <taxon>Actinomycetota</taxon>
        <taxon>Actinomycetes</taxon>
        <taxon>Streptosporangiales</taxon>
        <taxon>Thermomonosporaceae</taxon>
        <taxon>Actinoallomurus</taxon>
    </lineage>
</organism>
<dbReference type="EMBL" id="BAAABM010000007">
    <property type="protein sequence ID" value="GAA0324443.1"/>
    <property type="molecule type" value="Genomic_DNA"/>
</dbReference>
<feature type="transmembrane region" description="Helical" evidence="1">
    <location>
        <begin position="43"/>
        <end position="60"/>
    </location>
</feature>
<accession>A0ABN0W3W5</accession>
<keyword evidence="1" id="KW-0812">Transmembrane</keyword>
<evidence type="ECO:0000259" key="2">
    <source>
        <dbReference type="Pfam" id="PF10756"/>
    </source>
</evidence>
<name>A0ABN0W3W5_9ACTN</name>
<feature type="domain" description="Low molecular weight protein antigen 6 PH" evidence="2">
    <location>
        <begin position="61"/>
        <end position="129"/>
    </location>
</feature>
<proteinExistence type="predicted"/>